<gene>
    <name evidence="1" type="ORF">AAFF_G00136510</name>
</gene>
<evidence type="ECO:0000313" key="1">
    <source>
        <dbReference type="EMBL" id="KAJ8388185.1"/>
    </source>
</evidence>
<reference evidence="1" key="1">
    <citation type="journal article" date="2023" name="Science">
        <title>Genome structures resolve the early diversification of teleost fishes.</title>
        <authorList>
            <person name="Parey E."/>
            <person name="Louis A."/>
            <person name="Montfort J."/>
            <person name="Bouchez O."/>
            <person name="Roques C."/>
            <person name="Iampietro C."/>
            <person name="Lluch J."/>
            <person name="Castinel A."/>
            <person name="Donnadieu C."/>
            <person name="Desvignes T."/>
            <person name="Floi Bucao C."/>
            <person name="Jouanno E."/>
            <person name="Wen M."/>
            <person name="Mejri S."/>
            <person name="Dirks R."/>
            <person name="Jansen H."/>
            <person name="Henkel C."/>
            <person name="Chen W.J."/>
            <person name="Zahm M."/>
            <person name="Cabau C."/>
            <person name="Klopp C."/>
            <person name="Thompson A.W."/>
            <person name="Robinson-Rechavi M."/>
            <person name="Braasch I."/>
            <person name="Lecointre G."/>
            <person name="Bobe J."/>
            <person name="Postlethwait J.H."/>
            <person name="Berthelot C."/>
            <person name="Roest Crollius H."/>
            <person name="Guiguen Y."/>
        </authorList>
    </citation>
    <scope>NUCLEOTIDE SEQUENCE</scope>
    <source>
        <strain evidence="1">NC1722</strain>
    </source>
</reference>
<dbReference type="AlphaFoldDB" id="A0AAD7W9B0"/>
<protein>
    <submittedName>
        <fullName evidence="1">Uncharacterized protein</fullName>
    </submittedName>
</protein>
<evidence type="ECO:0000313" key="2">
    <source>
        <dbReference type="Proteomes" id="UP001221898"/>
    </source>
</evidence>
<keyword evidence="2" id="KW-1185">Reference proteome</keyword>
<name>A0AAD7W9B0_9TELE</name>
<dbReference type="Proteomes" id="UP001221898">
    <property type="component" value="Unassembled WGS sequence"/>
</dbReference>
<proteinExistence type="predicted"/>
<comment type="caution">
    <text evidence="1">The sequence shown here is derived from an EMBL/GenBank/DDBJ whole genome shotgun (WGS) entry which is preliminary data.</text>
</comment>
<sequence>MPLADFYTTHPFHNKLAFDYWIRLNKAIDMAEDVLKRQGKTLENLAREVTVMFIRHCPDPELALVFKCKPLEEWTAGEVHLATGLQCVQCLPHQAQNLLSQAGTVLVGRKTRQPT</sequence>
<organism evidence="1 2">
    <name type="scientific">Aldrovandia affinis</name>
    <dbReference type="NCBI Taxonomy" id="143900"/>
    <lineage>
        <taxon>Eukaryota</taxon>
        <taxon>Metazoa</taxon>
        <taxon>Chordata</taxon>
        <taxon>Craniata</taxon>
        <taxon>Vertebrata</taxon>
        <taxon>Euteleostomi</taxon>
        <taxon>Actinopterygii</taxon>
        <taxon>Neopterygii</taxon>
        <taxon>Teleostei</taxon>
        <taxon>Notacanthiformes</taxon>
        <taxon>Halosauridae</taxon>
        <taxon>Aldrovandia</taxon>
    </lineage>
</organism>
<dbReference type="EMBL" id="JAINUG010000199">
    <property type="protein sequence ID" value="KAJ8388185.1"/>
    <property type="molecule type" value="Genomic_DNA"/>
</dbReference>
<accession>A0AAD7W9B0</accession>